<dbReference type="VEuPathDB" id="PiroplasmaDB:BBBOND_0205080"/>
<protein>
    <submittedName>
        <fullName evidence="1">Uncharacterized protein</fullName>
    </submittedName>
</protein>
<dbReference type="GO" id="GO:0042276">
    <property type="term" value="P:error-prone translesion synthesis"/>
    <property type="evidence" value="ECO:0007669"/>
    <property type="project" value="TreeGrafter"/>
</dbReference>
<dbReference type="RefSeq" id="XP_012767536.1">
    <property type="nucleotide sequence ID" value="XM_012912082.1"/>
</dbReference>
<dbReference type="GO" id="GO:0008622">
    <property type="term" value="C:epsilon DNA polymerase complex"/>
    <property type="evidence" value="ECO:0007669"/>
    <property type="project" value="InterPro"/>
</dbReference>
<dbReference type="PANTHER" id="PTHR12708:SF0">
    <property type="entry name" value="DNA POLYMERASE EPSILON SUBUNIT 2"/>
    <property type="match status" value="1"/>
</dbReference>
<accession>A0A061DC61</accession>
<name>A0A061DC61_BABBI</name>
<keyword evidence="2" id="KW-1185">Reference proteome</keyword>
<dbReference type="PANTHER" id="PTHR12708">
    <property type="entry name" value="DNA POLYMERASE EPSILON SUBUNIT B"/>
    <property type="match status" value="1"/>
</dbReference>
<dbReference type="AlphaFoldDB" id="A0A061DC61"/>
<gene>
    <name evidence="1" type="ORF">BBBOND_0205080</name>
</gene>
<dbReference type="GO" id="GO:0006261">
    <property type="term" value="P:DNA-templated DNA replication"/>
    <property type="evidence" value="ECO:0007669"/>
    <property type="project" value="InterPro"/>
</dbReference>
<dbReference type="OrthoDB" id="10254730at2759"/>
<sequence length="261" mass="29451">MKPPQSDDLTKLLKVLTTNSIRSVQLDEGLNVDGYLWNFTVSQLQRADYNGNLLEDLDAWPLYRERARLEASTGTPIRDVFIYNVLRDMPRIVFCRNKKVPEIRHQLVLEKTRTTSLHMKSVDSASRVSNKEQVVIGILGVDRKGDISIKGTLSQLRLVITPDTSIEHGIYCHSCTVIVHGIMDPYKEAIRCTEIKHPPFAVETEIPDFFGGNVSLKEQSAFESRMTILKEGGGSERWVVMADLHLDVKGTLDSLEILLDS</sequence>
<organism evidence="1 2">
    <name type="scientific">Babesia bigemina</name>
    <dbReference type="NCBI Taxonomy" id="5866"/>
    <lineage>
        <taxon>Eukaryota</taxon>
        <taxon>Sar</taxon>
        <taxon>Alveolata</taxon>
        <taxon>Apicomplexa</taxon>
        <taxon>Aconoidasida</taxon>
        <taxon>Piroplasmida</taxon>
        <taxon>Babesiidae</taxon>
        <taxon>Babesia</taxon>
    </lineage>
</organism>
<evidence type="ECO:0000313" key="1">
    <source>
        <dbReference type="EMBL" id="CDR95350.1"/>
    </source>
</evidence>
<dbReference type="EMBL" id="LK391708">
    <property type="protein sequence ID" value="CDR95350.1"/>
    <property type="molecule type" value="Genomic_DNA"/>
</dbReference>
<proteinExistence type="predicted"/>
<dbReference type="Proteomes" id="UP000033188">
    <property type="component" value="Chromosome 2"/>
</dbReference>
<reference evidence="2" key="1">
    <citation type="submission" date="2014-06" db="EMBL/GenBank/DDBJ databases">
        <authorList>
            <person name="Aslett M."/>
            <person name="De Silva N."/>
        </authorList>
    </citation>
    <scope>NUCLEOTIDE SEQUENCE [LARGE SCALE GENOMIC DNA]</scope>
    <source>
        <strain evidence="2">Bond</strain>
    </source>
</reference>
<dbReference type="GeneID" id="24563891"/>
<dbReference type="STRING" id="5866.A0A061DC61"/>
<dbReference type="KEGG" id="bbig:BBBOND_0205080"/>
<dbReference type="InterPro" id="IPR016266">
    <property type="entry name" value="POLE2"/>
</dbReference>
<evidence type="ECO:0000313" key="2">
    <source>
        <dbReference type="Proteomes" id="UP000033188"/>
    </source>
</evidence>
<dbReference type="GO" id="GO:0003677">
    <property type="term" value="F:DNA binding"/>
    <property type="evidence" value="ECO:0007669"/>
    <property type="project" value="InterPro"/>
</dbReference>